<name>A0A0A8SS23_9ACTN</name>
<evidence type="ECO:0000256" key="7">
    <source>
        <dbReference type="SAM" id="MobiDB-lite"/>
    </source>
</evidence>
<dbReference type="GO" id="GO:0005524">
    <property type="term" value="F:ATP binding"/>
    <property type="evidence" value="ECO:0007669"/>
    <property type="project" value="UniProtKB-KW"/>
</dbReference>
<feature type="region of interest" description="Disordered" evidence="7">
    <location>
        <begin position="1"/>
        <end position="110"/>
    </location>
</feature>
<feature type="region of interest" description="Disordered" evidence="7">
    <location>
        <begin position="509"/>
        <end position="590"/>
    </location>
</feature>
<keyword evidence="8" id="KW-0812">Transmembrane</keyword>
<dbReference type="Proteomes" id="UP000250080">
    <property type="component" value="Chromosome I"/>
</dbReference>
<evidence type="ECO:0000256" key="3">
    <source>
        <dbReference type="ARBA" id="ARBA00022679"/>
    </source>
</evidence>
<keyword evidence="8" id="KW-1133">Transmembrane helix</keyword>
<dbReference type="PROSITE" id="PS50011">
    <property type="entry name" value="PROTEIN_KINASE_DOM"/>
    <property type="match status" value="1"/>
</dbReference>
<feature type="compositionally biased region" description="Low complexity" evidence="7">
    <location>
        <begin position="510"/>
        <end position="590"/>
    </location>
</feature>
<evidence type="ECO:0000259" key="9">
    <source>
        <dbReference type="PROSITE" id="PS50011"/>
    </source>
</evidence>
<dbReference type="OrthoDB" id="9762169at2"/>
<accession>A0A0A8SS23</accession>
<dbReference type="AlphaFoldDB" id="A0A0A8SS23"/>
<dbReference type="Gene3D" id="1.10.510.10">
    <property type="entry name" value="Transferase(Phosphotransferase) domain 1"/>
    <property type="match status" value="1"/>
</dbReference>
<dbReference type="SUPFAM" id="SSF56112">
    <property type="entry name" value="Protein kinase-like (PK-like)"/>
    <property type="match status" value="1"/>
</dbReference>
<evidence type="ECO:0000256" key="2">
    <source>
        <dbReference type="ARBA" id="ARBA00022527"/>
    </source>
</evidence>
<evidence type="ECO:0000313" key="10">
    <source>
        <dbReference type="EMBL" id="SCQ75028.1"/>
    </source>
</evidence>
<feature type="transmembrane region" description="Helical" evidence="8">
    <location>
        <begin position="485"/>
        <end position="503"/>
    </location>
</feature>
<feature type="region of interest" description="Disordered" evidence="7">
    <location>
        <begin position="434"/>
        <end position="478"/>
    </location>
</feature>
<dbReference type="PANTHER" id="PTHR43289">
    <property type="entry name" value="MITOGEN-ACTIVATED PROTEIN KINASE KINASE KINASE 20-RELATED"/>
    <property type="match status" value="1"/>
</dbReference>
<evidence type="ECO:0000256" key="8">
    <source>
        <dbReference type="SAM" id="Phobius"/>
    </source>
</evidence>
<dbReference type="CDD" id="cd14014">
    <property type="entry name" value="STKc_PknB_like"/>
    <property type="match status" value="1"/>
</dbReference>
<feature type="compositionally biased region" description="Low complexity" evidence="7">
    <location>
        <begin position="49"/>
        <end position="85"/>
    </location>
</feature>
<proteinExistence type="predicted"/>
<dbReference type="PANTHER" id="PTHR43289:SF6">
    <property type="entry name" value="SERINE_THREONINE-PROTEIN KINASE NEKL-3"/>
    <property type="match status" value="1"/>
</dbReference>
<organism evidence="10 11">
    <name type="scientific">Propionibacterium freudenreichii</name>
    <dbReference type="NCBI Taxonomy" id="1744"/>
    <lineage>
        <taxon>Bacteria</taxon>
        <taxon>Bacillati</taxon>
        <taxon>Actinomycetota</taxon>
        <taxon>Actinomycetes</taxon>
        <taxon>Propionibacteriales</taxon>
        <taxon>Propionibacteriaceae</taxon>
        <taxon>Propionibacterium</taxon>
    </lineage>
</organism>
<evidence type="ECO:0000256" key="4">
    <source>
        <dbReference type="ARBA" id="ARBA00022741"/>
    </source>
</evidence>
<reference evidence="10 11" key="1">
    <citation type="submission" date="2016-09" db="EMBL/GenBank/DDBJ databases">
        <authorList>
            <person name="Laine KS P."/>
        </authorList>
    </citation>
    <scope>NUCLEOTIDE SEQUENCE [LARGE SCALE GENOMIC DNA]</scope>
    <source>
        <strain evidence="10">PFRJS-23</strain>
    </source>
</reference>
<keyword evidence="2" id="KW-0723">Serine/threonine-protein kinase</keyword>
<dbReference type="GeneID" id="61221451"/>
<feature type="compositionally biased region" description="Low complexity" evidence="7">
    <location>
        <begin position="434"/>
        <end position="456"/>
    </location>
</feature>
<keyword evidence="6" id="KW-0067">ATP-binding</keyword>
<dbReference type="Gene3D" id="3.30.200.20">
    <property type="entry name" value="Phosphorylase Kinase, domain 1"/>
    <property type="match status" value="1"/>
</dbReference>
<gene>
    <name evidence="10" type="ORF">PFR_JS23_342</name>
</gene>
<dbReference type="InterPro" id="IPR008271">
    <property type="entry name" value="Ser/Thr_kinase_AS"/>
</dbReference>
<dbReference type="OMA" id="FWEFKHS"/>
<evidence type="ECO:0000256" key="1">
    <source>
        <dbReference type="ARBA" id="ARBA00012513"/>
    </source>
</evidence>
<keyword evidence="5" id="KW-0418">Kinase</keyword>
<dbReference type="InterPro" id="IPR000719">
    <property type="entry name" value="Prot_kinase_dom"/>
</dbReference>
<dbReference type="EC" id="2.7.11.1" evidence="1"/>
<evidence type="ECO:0000313" key="11">
    <source>
        <dbReference type="Proteomes" id="UP000250080"/>
    </source>
</evidence>
<dbReference type="PROSITE" id="PS00108">
    <property type="entry name" value="PROTEIN_KINASE_ST"/>
    <property type="match status" value="1"/>
</dbReference>
<dbReference type="InterPro" id="IPR011009">
    <property type="entry name" value="Kinase-like_dom_sf"/>
</dbReference>
<dbReference type="EMBL" id="LT618793">
    <property type="protein sequence ID" value="SCQ75028.1"/>
    <property type="molecule type" value="Genomic_DNA"/>
</dbReference>
<dbReference type="RefSeq" id="WP_013161804.1">
    <property type="nucleotide sequence ID" value="NZ_CCYN01000015.1"/>
</dbReference>
<keyword evidence="3" id="KW-0808">Transferase</keyword>
<keyword evidence="8" id="KW-0472">Membrane</keyword>
<evidence type="ECO:0000256" key="5">
    <source>
        <dbReference type="ARBA" id="ARBA00022777"/>
    </source>
</evidence>
<keyword evidence="4" id="KW-0547">Nucleotide-binding</keyword>
<dbReference type="Pfam" id="PF00069">
    <property type="entry name" value="Pkinase"/>
    <property type="match status" value="1"/>
</dbReference>
<dbReference type="SMART" id="SM00220">
    <property type="entry name" value="S_TKc"/>
    <property type="match status" value="1"/>
</dbReference>
<feature type="domain" description="Protein kinase" evidence="9">
    <location>
        <begin position="119"/>
        <end position="379"/>
    </location>
</feature>
<dbReference type="GO" id="GO:0004674">
    <property type="term" value="F:protein serine/threonine kinase activity"/>
    <property type="evidence" value="ECO:0007669"/>
    <property type="project" value="UniProtKB-KW"/>
</dbReference>
<sequence>MSNDDATGRPPVRPGDQPSPDAGDQPASGAGVQPASDGQGADATPASGTRPDLPATDAPAAASGTTAGQPRPTEPSTTGPAAASPGAGGPVTSGKGADDTGTDDIAHETPIATLQDGRYRLVERVGAGSIGQVWRAYDATLQREVAVKTVNLAMSADPATGARFRREAVATAGLDHPNVVQIYDSGVDGHTAFIVMEFLHGPNLQTVVNQEGPIPYAVAVPLLAQVAAGLGAAHAIGVTHRDVKPANVVLATKSLHSTPKIVDFGIARLNDQQGTSLTSTMTAIGSAAYMSPEQASGNRVSQASDMYSFGCLITTVLTGRPPFPGESPIAVARAQVYDTPTPLRQLRADTPEALETLVTALLSKDPAGRPNARQTEQALRAIDSNAADAQKVVTSLIPVTPATNGNAPTVAIAGAAPAPTTPSERTTLIDATNTTAPATGAPAGASTDDAISTSSTRPVVRRPADASDAAAANKQRQRSQRVRRILLALIIIVILIGAVWFAFAERGRDTAPAPSTTVTMTTTPSPSATASYSNTSEPTYSQTYAPATTYAPSATTQPTQPAATVTETQPAATVTTTASPQAQTSPAAGN</sequence>
<protein>
    <recommendedName>
        <fullName evidence="1">non-specific serine/threonine protein kinase</fullName>
        <ecNumber evidence="1">2.7.11.1</ecNumber>
    </recommendedName>
</protein>
<evidence type="ECO:0000256" key="6">
    <source>
        <dbReference type="ARBA" id="ARBA00022840"/>
    </source>
</evidence>